<evidence type="ECO:0000313" key="8">
    <source>
        <dbReference type="Proteomes" id="UP001157440"/>
    </source>
</evidence>
<dbReference type="Gene3D" id="1.10.10.10">
    <property type="entry name" value="Winged helix-like DNA-binding domain superfamily/Winged helix DNA-binding domain"/>
    <property type="match status" value="1"/>
</dbReference>
<accession>A0AA37WSR0</accession>
<dbReference type="PRINTS" id="PR00039">
    <property type="entry name" value="HTHLYSR"/>
</dbReference>
<dbReference type="AlphaFoldDB" id="A0AA37WSR0"/>
<keyword evidence="8" id="KW-1185">Reference proteome</keyword>
<dbReference type="CDD" id="cd08449">
    <property type="entry name" value="PBP2_XapR"/>
    <property type="match status" value="1"/>
</dbReference>
<protein>
    <submittedName>
        <fullName evidence="7">LysR family transcriptional regulator</fullName>
    </submittedName>
</protein>
<gene>
    <name evidence="7" type="ORF">GCM10007890_16260</name>
</gene>
<sequence length="319" mass="34206">MELRHLRYFLAVAKHLSFTAAAESLGVAQPPLSQQIRDLEAEIGTPLFERTTRRVTLTRAGEDLQAQASAILEKAGEAVDRARAIGAGTAGILNVGLTGSMLAGPLGRAIRGYANAYPGVDLRIHEMSPDRQIAMLKSGQTDVSFLRCPPHDADLVSELAWRETVSLVLPKDHRLAAAPVSLTDLRDETFVFLRLTDSLFAKYLWDCCVAAGFVPRITHQTVEAASLTSLVAAGLGVAIIPEFVARLAHADVVYKPIQGPHIRADVYALWTRPRQPLVERFLGLVRADGDPAGRSAARAAQDPSDIRSGGSTSGGSGET</sequence>
<feature type="domain" description="HTH lysR-type" evidence="6">
    <location>
        <begin position="1"/>
        <end position="58"/>
    </location>
</feature>
<dbReference type="InterPro" id="IPR037409">
    <property type="entry name" value="XapR_PBP2"/>
</dbReference>
<dbReference type="InterPro" id="IPR036388">
    <property type="entry name" value="WH-like_DNA-bd_sf"/>
</dbReference>
<evidence type="ECO:0000256" key="3">
    <source>
        <dbReference type="ARBA" id="ARBA00023125"/>
    </source>
</evidence>
<evidence type="ECO:0000256" key="1">
    <source>
        <dbReference type="ARBA" id="ARBA00009437"/>
    </source>
</evidence>
<dbReference type="Gene3D" id="3.40.190.10">
    <property type="entry name" value="Periplasmic binding protein-like II"/>
    <property type="match status" value="2"/>
</dbReference>
<dbReference type="SUPFAM" id="SSF53850">
    <property type="entry name" value="Periplasmic binding protein-like II"/>
    <property type="match status" value="1"/>
</dbReference>
<dbReference type="SUPFAM" id="SSF46785">
    <property type="entry name" value="Winged helix' DNA-binding domain"/>
    <property type="match status" value="1"/>
</dbReference>
<dbReference type="InterPro" id="IPR036390">
    <property type="entry name" value="WH_DNA-bd_sf"/>
</dbReference>
<name>A0AA37WSR0_9HYPH</name>
<comment type="caution">
    <text evidence="7">The sequence shown here is derived from an EMBL/GenBank/DDBJ whole genome shotgun (WGS) entry which is preliminary data.</text>
</comment>
<dbReference type="RefSeq" id="WP_238194662.1">
    <property type="nucleotide sequence ID" value="NZ_BPQZ01000002.1"/>
</dbReference>
<evidence type="ECO:0000256" key="2">
    <source>
        <dbReference type="ARBA" id="ARBA00023015"/>
    </source>
</evidence>
<feature type="region of interest" description="Disordered" evidence="5">
    <location>
        <begin position="291"/>
        <end position="319"/>
    </location>
</feature>
<evidence type="ECO:0000256" key="5">
    <source>
        <dbReference type="SAM" id="MobiDB-lite"/>
    </source>
</evidence>
<dbReference type="PROSITE" id="PS50931">
    <property type="entry name" value="HTH_LYSR"/>
    <property type="match status" value="1"/>
</dbReference>
<evidence type="ECO:0000256" key="4">
    <source>
        <dbReference type="ARBA" id="ARBA00023163"/>
    </source>
</evidence>
<reference evidence="8" key="1">
    <citation type="journal article" date="2019" name="Int. J. Syst. Evol. Microbiol.">
        <title>The Global Catalogue of Microorganisms (GCM) 10K type strain sequencing project: providing services to taxonomists for standard genome sequencing and annotation.</title>
        <authorList>
            <consortium name="The Broad Institute Genomics Platform"/>
            <consortium name="The Broad Institute Genome Sequencing Center for Infectious Disease"/>
            <person name="Wu L."/>
            <person name="Ma J."/>
        </authorList>
    </citation>
    <scope>NUCLEOTIDE SEQUENCE [LARGE SCALE GENOMIC DNA]</scope>
    <source>
        <strain evidence="8">NBRC 103632</strain>
    </source>
</reference>
<keyword evidence="4" id="KW-0804">Transcription</keyword>
<dbReference type="Pfam" id="PF00126">
    <property type="entry name" value="HTH_1"/>
    <property type="match status" value="1"/>
</dbReference>
<comment type="similarity">
    <text evidence="1">Belongs to the LysR transcriptional regulatory family.</text>
</comment>
<dbReference type="InterPro" id="IPR005119">
    <property type="entry name" value="LysR_subst-bd"/>
</dbReference>
<organism evidence="7 8">
    <name type="scientific">Methylobacterium tardum</name>
    <dbReference type="NCBI Taxonomy" id="374432"/>
    <lineage>
        <taxon>Bacteria</taxon>
        <taxon>Pseudomonadati</taxon>
        <taxon>Pseudomonadota</taxon>
        <taxon>Alphaproteobacteria</taxon>
        <taxon>Hyphomicrobiales</taxon>
        <taxon>Methylobacteriaceae</taxon>
        <taxon>Methylobacterium</taxon>
    </lineage>
</organism>
<keyword evidence="3" id="KW-0238">DNA-binding</keyword>
<dbReference type="GO" id="GO:0003700">
    <property type="term" value="F:DNA-binding transcription factor activity"/>
    <property type="evidence" value="ECO:0007669"/>
    <property type="project" value="InterPro"/>
</dbReference>
<keyword evidence="2" id="KW-0805">Transcription regulation</keyword>
<dbReference type="GO" id="GO:0003677">
    <property type="term" value="F:DNA binding"/>
    <property type="evidence" value="ECO:0007669"/>
    <property type="project" value="UniProtKB-KW"/>
</dbReference>
<dbReference type="Proteomes" id="UP001157440">
    <property type="component" value="Unassembled WGS sequence"/>
</dbReference>
<dbReference type="GO" id="GO:0032993">
    <property type="term" value="C:protein-DNA complex"/>
    <property type="evidence" value="ECO:0007669"/>
    <property type="project" value="TreeGrafter"/>
</dbReference>
<dbReference type="FunFam" id="1.10.10.10:FF:000001">
    <property type="entry name" value="LysR family transcriptional regulator"/>
    <property type="match status" value="1"/>
</dbReference>
<proteinExistence type="inferred from homology"/>
<dbReference type="PANTHER" id="PTHR30346:SF0">
    <property type="entry name" value="HCA OPERON TRANSCRIPTIONAL ACTIVATOR HCAR"/>
    <property type="match status" value="1"/>
</dbReference>
<evidence type="ECO:0000259" key="6">
    <source>
        <dbReference type="PROSITE" id="PS50931"/>
    </source>
</evidence>
<evidence type="ECO:0000313" key="7">
    <source>
        <dbReference type="EMBL" id="GLS69613.1"/>
    </source>
</evidence>
<dbReference type="PANTHER" id="PTHR30346">
    <property type="entry name" value="TRANSCRIPTIONAL DUAL REGULATOR HCAR-RELATED"/>
    <property type="match status" value="1"/>
</dbReference>
<dbReference type="Pfam" id="PF03466">
    <property type="entry name" value="LysR_substrate"/>
    <property type="match status" value="1"/>
</dbReference>
<dbReference type="InterPro" id="IPR000847">
    <property type="entry name" value="LysR_HTH_N"/>
</dbReference>
<dbReference type="EMBL" id="BSPL01000011">
    <property type="protein sequence ID" value="GLS69613.1"/>
    <property type="molecule type" value="Genomic_DNA"/>
</dbReference>